<evidence type="ECO:0000313" key="2">
    <source>
        <dbReference type="EMBL" id="MFC3913514.1"/>
    </source>
</evidence>
<evidence type="ECO:0000313" key="3">
    <source>
        <dbReference type="Proteomes" id="UP001595692"/>
    </source>
</evidence>
<gene>
    <name evidence="2" type="ORF">ACFOSS_08555</name>
</gene>
<dbReference type="EMBL" id="JBHSAF010000007">
    <property type="protein sequence ID" value="MFC3913514.1"/>
    <property type="molecule type" value="Genomic_DNA"/>
</dbReference>
<keyword evidence="1" id="KW-0472">Membrane</keyword>
<accession>A0ABV8CN31</accession>
<keyword evidence="1" id="KW-1133">Transmembrane helix</keyword>
<organism evidence="2 3">
    <name type="scientific">Pseudaeromonas sharmana</name>
    <dbReference type="NCBI Taxonomy" id="328412"/>
    <lineage>
        <taxon>Bacteria</taxon>
        <taxon>Pseudomonadati</taxon>
        <taxon>Pseudomonadota</taxon>
        <taxon>Gammaproteobacteria</taxon>
        <taxon>Aeromonadales</taxon>
        <taxon>Aeromonadaceae</taxon>
        <taxon>Pseudaeromonas</taxon>
    </lineage>
</organism>
<reference evidence="3" key="1">
    <citation type="journal article" date="2019" name="Int. J. Syst. Evol. Microbiol.">
        <title>The Global Catalogue of Microorganisms (GCM) 10K type strain sequencing project: providing services to taxonomists for standard genome sequencing and annotation.</title>
        <authorList>
            <consortium name="The Broad Institute Genomics Platform"/>
            <consortium name="The Broad Institute Genome Sequencing Center for Infectious Disease"/>
            <person name="Wu L."/>
            <person name="Ma J."/>
        </authorList>
    </citation>
    <scope>NUCLEOTIDE SEQUENCE [LARGE SCALE GENOMIC DNA]</scope>
    <source>
        <strain evidence="3">CCUG 54939</strain>
    </source>
</reference>
<feature type="transmembrane region" description="Helical" evidence="1">
    <location>
        <begin position="42"/>
        <end position="61"/>
    </location>
</feature>
<evidence type="ECO:0000256" key="1">
    <source>
        <dbReference type="SAM" id="Phobius"/>
    </source>
</evidence>
<proteinExistence type="predicted"/>
<sequence length="88" mass="10517">MLRWVGKVSFSVYLFHGFVLYYSNILATRFELSGYLVDVSVFVISILFSGLFSIWIELPLCRWTKQRLQRRYQRFTEQRRQKVMLAGG</sequence>
<keyword evidence="3" id="KW-1185">Reference proteome</keyword>
<dbReference type="RefSeq" id="WP_377151890.1">
    <property type="nucleotide sequence ID" value="NZ_JBHSAF010000007.1"/>
</dbReference>
<comment type="caution">
    <text evidence="2">The sequence shown here is derived from an EMBL/GenBank/DDBJ whole genome shotgun (WGS) entry which is preliminary data.</text>
</comment>
<protein>
    <recommendedName>
        <fullName evidence="4">Acyltransferase</fullName>
    </recommendedName>
</protein>
<evidence type="ECO:0008006" key="4">
    <source>
        <dbReference type="Google" id="ProtNLM"/>
    </source>
</evidence>
<name>A0ABV8CN31_9GAMM</name>
<dbReference type="Proteomes" id="UP001595692">
    <property type="component" value="Unassembled WGS sequence"/>
</dbReference>
<feature type="transmembrane region" description="Helical" evidence="1">
    <location>
        <begin position="12"/>
        <end position="30"/>
    </location>
</feature>
<keyword evidence="1" id="KW-0812">Transmembrane</keyword>